<dbReference type="InterPro" id="IPR002528">
    <property type="entry name" value="MATE_fam"/>
</dbReference>
<dbReference type="GO" id="GO:0042910">
    <property type="term" value="F:xenobiotic transmembrane transporter activity"/>
    <property type="evidence" value="ECO:0007669"/>
    <property type="project" value="InterPro"/>
</dbReference>
<keyword evidence="5 6" id="KW-0472">Membrane</keyword>
<feature type="transmembrane region" description="Helical" evidence="6">
    <location>
        <begin position="226"/>
        <end position="244"/>
    </location>
</feature>
<evidence type="ECO:0000313" key="7">
    <source>
        <dbReference type="Proteomes" id="UP000186698"/>
    </source>
</evidence>
<keyword evidence="7" id="KW-1185">Reference proteome</keyword>
<name>A0A8J0UFE9_XENLA</name>
<dbReference type="CTD" id="108708323"/>
<feature type="transmembrane region" description="Helical" evidence="6">
    <location>
        <begin position="163"/>
        <end position="180"/>
    </location>
</feature>
<dbReference type="Pfam" id="PF01554">
    <property type="entry name" value="MatE"/>
    <property type="match status" value="2"/>
</dbReference>
<evidence type="ECO:0000256" key="6">
    <source>
        <dbReference type="RuleBase" id="RU004914"/>
    </source>
</evidence>
<keyword evidence="3 6" id="KW-0812">Transmembrane</keyword>
<evidence type="ECO:0000256" key="3">
    <source>
        <dbReference type="ARBA" id="ARBA00022692"/>
    </source>
</evidence>
<dbReference type="InterPro" id="IPR045069">
    <property type="entry name" value="MATE_euk"/>
</dbReference>
<feature type="transmembrane region" description="Helical" evidence="6">
    <location>
        <begin position="192"/>
        <end position="214"/>
    </location>
</feature>
<feature type="transmembrane region" description="Helical" evidence="6">
    <location>
        <begin position="418"/>
        <end position="440"/>
    </location>
</feature>
<protein>
    <recommendedName>
        <fullName evidence="6">Multidrug and toxin extrusion protein</fullName>
    </recommendedName>
</protein>
<dbReference type="NCBIfam" id="TIGR00797">
    <property type="entry name" value="matE"/>
    <property type="match status" value="1"/>
</dbReference>
<dbReference type="CDD" id="cd13132">
    <property type="entry name" value="MATE_eukaryotic"/>
    <property type="match status" value="1"/>
</dbReference>
<dbReference type="Xenbase" id="XB-GENE-6488761">
    <property type="gene designation" value="slc47a1.L"/>
</dbReference>
<evidence type="ECO:0000256" key="1">
    <source>
        <dbReference type="ARBA" id="ARBA00004141"/>
    </source>
</evidence>
<comment type="similarity">
    <text evidence="2 6">Belongs to the multi antimicrobial extrusion (MATE) (TC 2.A.66.1) family.</text>
</comment>
<dbReference type="KEGG" id="xla:108708323"/>
<feature type="transmembrane region" description="Helical" evidence="6">
    <location>
        <begin position="378"/>
        <end position="397"/>
    </location>
</feature>
<dbReference type="AGR" id="Xenbase:XB-GENE-6488761"/>
<organism evidence="7 8">
    <name type="scientific">Xenopus laevis</name>
    <name type="common">African clawed frog</name>
    <dbReference type="NCBI Taxonomy" id="8355"/>
    <lineage>
        <taxon>Eukaryota</taxon>
        <taxon>Metazoa</taxon>
        <taxon>Chordata</taxon>
        <taxon>Craniata</taxon>
        <taxon>Vertebrata</taxon>
        <taxon>Euteleostomi</taxon>
        <taxon>Amphibia</taxon>
        <taxon>Batrachia</taxon>
        <taxon>Anura</taxon>
        <taxon>Pipoidea</taxon>
        <taxon>Pipidae</taxon>
        <taxon>Xenopodinae</taxon>
        <taxon>Xenopus</taxon>
        <taxon>Xenopus</taxon>
    </lineage>
</organism>
<feature type="transmembrane region" description="Helical" evidence="6">
    <location>
        <begin position="446"/>
        <end position="466"/>
    </location>
</feature>
<dbReference type="PANTHER" id="PTHR11206">
    <property type="entry name" value="MULTIDRUG RESISTANCE PROTEIN"/>
    <property type="match status" value="1"/>
</dbReference>
<dbReference type="AlphaFoldDB" id="A0A8J0UFE9"/>
<feature type="transmembrane region" description="Helical" evidence="6">
    <location>
        <begin position="540"/>
        <end position="561"/>
    </location>
</feature>
<sequence>MDHGSCAKKDEGNSLNQNVIGLQKKYNLLHRFRQWVPANSAEETKQLCYLAAPLILAQLLSFLINTVSAIFCGHLGKVELDAVTLANAVISVTGLSVGLGLSSACDTLISQIFGGRNLKLIGVVIQRGILILFLACFPCWALFINTENILLLFKQDPKVARMAEDYALVFIPGLPAAFLYQLEVRYLQNQGIVYVQIIVSFVSNIINCIVNYVFLFVLRLGVIGSAWANTIAQYAQCLLLLLYIRVKRLHVNTWGGWSTECLQDWSSFISLAIPSMLMVCIEWWTYEIGSFMTGLLGVVELGAQSVIYQVVAIAYMIPYGIGMAASVRVGNALGAANVEQAKTSTKVAFLVTAAVIFVDILLLSSFRNQFSYLFTSDRQIAALVAQVIPIYAVFHLFESISCVAGGILRGTGRQKIGAIINMICYYVIGLPVAAVLMFAVKIDVKGLWSGMTICGIFLVIFFTIYLSRLNWEDVSLEAQKRAGIEEKEAAPSEIQIVSDDIILSDFNSNLSQKPQVILPEEPAAHGKSLQMNDILVRRGLAFIASIAVLLLGVVIKLWVAIV</sequence>
<evidence type="ECO:0000256" key="2">
    <source>
        <dbReference type="ARBA" id="ARBA00010199"/>
    </source>
</evidence>
<proteinExistence type="inferred from homology"/>
<reference evidence="8" key="1">
    <citation type="submission" date="2025-08" db="UniProtKB">
        <authorList>
            <consortium name="RefSeq"/>
        </authorList>
    </citation>
    <scope>IDENTIFICATION</scope>
    <source>
        <strain evidence="8">J_2021</strain>
        <tissue evidence="8">Erythrocytes</tissue>
    </source>
</reference>
<dbReference type="GO" id="GO:1990961">
    <property type="term" value="P:xenobiotic detoxification by transmembrane export across the plasma membrane"/>
    <property type="evidence" value="ECO:0007669"/>
    <property type="project" value="InterPro"/>
</dbReference>
<keyword evidence="4 6" id="KW-1133">Transmembrane helix</keyword>
<evidence type="ECO:0000313" key="9">
    <source>
        <dbReference type="Xenbase" id="XB-GENE-6488761"/>
    </source>
</evidence>
<dbReference type="Proteomes" id="UP000186698">
    <property type="component" value="Chromosome 2L"/>
</dbReference>
<feature type="transmembrane region" description="Helical" evidence="6">
    <location>
        <begin position="47"/>
        <end position="71"/>
    </location>
</feature>
<dbReference type="RefSeq" id="XP_018102405.1">
    <property type="nucleotide sequence ID" value="XM_018246916.2"/>
</dbReference>
<feature type="transmembrane region" description="Helical" evidence="6">
    <location>
        <begin position="120"/>
        <end position="143"/>
    </location>
</feature>
<comment type="subcellular location">
    <subcellularLocation>
        <location evidence="1">Membrane</location>
        <topology evidence="1">Multi-pass membrane protein</topology>
    </subcellularLocation>
</comment>
<dbReference type="GO" id="GO:0022857">
    <property type="term" value="F:transmembrane transporter activity"/>
    <property type="evidence" value="ECO:0000318"/>
    <property type="project" value="GO_Central"/>
</dbReference>
<dbReference type="GeneID" id="108708323"/>
<evidence type="ECO:0000313" key="8">
    <source>
        <dbReference type="RefSeq" id="XP_018102405.1"/>
    </source>
</evidence>
<evidence type="ECO:0000256" key="5">
    <source>
        <dbReference type="ARBA" id="ARBA00023136"/>
    </source>
</evidence>
<feature type="transmembrane region" description="Helical" evidence="6">
    <location>
        <begin position="83"/>
        <end position="108"/>
    </location>
</feature>
<feature type="transmembrane region" description="Helical" evidence="6">
    <location>
        <begin position="265"/>
        <end position="286"/>
    </location>
</feature>
<accession>A0A8J0UFE9</accession>
<evidence type="ECO:0000256" key="4">
    <source>
        <dbReference type="ARBA" id="ARBA00022989"/>
    </source>
</evidence>
<feature type="transmembrane region" description="Helical" evidence="6">
    <location>
        <begin position="347"/>
        <end position="366"/>
    </location>
</feature>
<feature type="transmembrane region" description="Helical" evidence="6">
    <location>
        <begin position="306"/>
        <end position="327"/>
    </location>
</feature>
<dbReference type="GO" id="GO:0016020">
    <property type="term" value="C:membrane"/>
    <property type="evidence" value="ECO:0000318"/>
    <property type="project" value="GO_Central"/>
</dbReference>
<dbReference type="OrthoDB" id="2126698at2759"/>
<dbReference type="GO" id="GO:0015297">
    <property type="term" value="F:antiporter activity"/>
    <property type="evidence" value="ECO:0007669"/>
    <property type="project" value="InterPro"/>
</dbReference>
<gene>
    <name evidence="8 9" type="primary">slc47a1.L</name>
</gene>